<feature type="compositionally biased region" description="Low complexity" evidence="1">
    <location>
        <begin position="87"/>
        <end position="99"/>
    </location>
</feature>
<feature type="compositionally biased region" description="Low complexity" evidence="1">
    <location>
        <begin position="356"/>
        <end position="365"/>
    </location>
</feature>
<accession>A0A2T0ABV2</accession>
<evidence type="ECO:0008006" key="4">
    <source>
        <dbReference type="Google" id="ProtNLM"/>
    </source>
</evidence>
<dbReference type="OrthoDB" id="2535473at2759"/>
<organism evidence="2 3">
    <name type="scientific">Rhodotorula toruloides</name>
    <name type="common">Yeast</name>
    <name type="synonym">Rhodosporidium toruloides</name>
    <dbReference type="NCBI Taxonomy" id="5286"/>
    <lineage>
        <taxon>Eukaryota</taxon>
        <taxon>Fungi</taxon>
        <taxon>Dikarya</taxon>
        <taxon>Basidiomycota</taxon>
        <taxon>Pucciniomycotina</taxon>
        <taxon>Microbotryomycetes</taxon>
        <taxon>Sporidiobolales</taxon>
        <taxon>Sporidiobolaceae</taxon>
        <taxon>Rhodotorula</taxon>
    </lineage>
</organism>
<evidence type="ECO:0000256" key="1">
    <source>
        <dbReference type="SAM" id="MobiDB-lite"/>
    </source>
</evidence>
<feature type="compositionally biased region" description="Pro residues" evidence="1">
    <location>
        <begin position="141"/>
        <end position="150"/>
    </location>
</feature>
<dbReference type="AlphaFoldDB" id="A0A2T0ABV2"/>
<feature type="region of interest" description="Disordered" evidence="1">
    <location>
        <begin position="1"/>
        <end position="160"/>
    </location>
</feature>
<feature type="compositionally biased region" description="Basic and acidic residues" evidence="1">
    <location>
        <begin position="312"/>
        <end position="336"/>
    </location>
</feature>
<dbReference type="Proteomes" id="UP000239560">
    <property type="component" value="Unassembled WGS sequence"/>
</dbReference>
<evidence type="ECO:0000313" key="2">
    <source>
        <dbReference type="EMBL" id="PRQ75490.1"/>
    </source>
</evidence>
<feature type="compositionally biased region" description="Gly residues" evidence="1">
    <location>
        <begin position="36"/>
        <end position="46"/>
    </location>
</feature>
<name>A0A2T0ABV2_RHOTO</name>
<reference evidence="2 3" key="1">
    <citation type="journal article" date="2018" name="Elife">
        <title>Functional genomics of lipid metabolism in the oleaginous yeast Rhodosporidium toruloides.</title>
        <authorList>
            <person name="Coradetti S.T."/>
            <person name="Pinel D."/>
            <person name="Geiselman G."/>
            <person name="Ito M."/>
            <person name="Mondo S."/>
            <person name="Reilly M.C."/>
            <person name="Cheng Y.F."/>
            <person name="Bauer S."/>
            <person name="Grigoriev I."/>
            <person name="Gladden J.M."/>
            <person name="Simmons B.A."/>
            <person name="Brem R."/>
            <person name="Arkin A.P."/>
            <person name="Skerker J.M."/>
        </authorList>
    </citation>
    <scope>NUCLEOTIDE SEQUENCE [LARGE SCALE GENOMIC DNA]</scope>
    <source>
        <strain evidence="2 3">NBRC 0880</strain>
    </source>
</reference>
<feature type="compositionally biased region" description="Basic and acidic residues" evidence="1">
    <location>
        <begin position="254"/>
        <end position="270"/>
    </location>
</feature>
<feature type="compositionally biased region" description="Acidic residues" evidence="1">
    <location>
        <begin position="271"/>
        <end position="281"/>
    </location>
</feature>
<comment type="caution">
    <text evidence="2">The sequence shown here is derived from an EMBL/GenBank/DDBJ whole genome shotgun (WGS) entry which is preliminary data.</text>
</comment>
<evidence type="ECO:0000313" key="3">
    <source>
        <dbReference type="Proteomes" id="UP000239560"/>
    </source>
</evidence>
<protein>
    <recommendedName>
        <fullName evidence="4">Proteophosphoglycan ppg4</fullName>
    </recommendedName>
</protein>
<dbReference type="EMBL" id="LCTV02000004">
    <property type="protein sequence ID" value="PRQ75490.1"/>
    <property type="molecule type" value="Genomic_DNA"/>
</dbReference>
<feature type="compositionally biased region" description="Basic and acidic residues" evidence="1">
    <location>
        <begin position="72"/>
        <end position="81"/>
    </location>
</feature>
<proteinExistence type="predicted"/>
<feature type="region of interest" description="Disordered" evidence="1">
    <location>
        <begin position="218"/>
        <end position="400"/>
    </location>
</feature>
<sequence length="857" mass="93674">MENAPGVPEASTSRLPAPAKPIPSSSGRKLPLGWETGQGWGTGGDFYGDSGSRVSRKGKNTLGENVRAGSGKGKERMRESVGLEGHSASSISPSVASSDSRPHKKPRYFDAPLSKSSPAGRKPSSSPTRPKFLSNRQLLPPSRPPSPPARLKPVPQIGSHDTVLAAKPMRGPAPPDLVFGDAQPLAPFGWSKSSSFYSSKQEGLSAALPRNRFLPSQKRLFTNAPPPHQAKLFPPQIRHSPHPKPSILFSKPLTKIDGEPKEAESTLKDEPMDDLFDGDDSLSDREEPGQAGQDGNEIANGGVERQTNSLEVRQDVERGGADLQAVEERRDARECSPELFEGVSVSPQKPLLPAQTGRAGTTRAASVAESVDSSRLSTASHPHRTSHRLSRSLSRQTPVYYSDDSESEVVLVPSRQATASVRSISPDLAAPPVVRKEDHRVKTEPIKVKKKFVKEKTVVKEKKPQPAKVRTEDDWWKFDPDAQLRHVEPPTGWSSAPLTSKAVTDGSRILEFTLHKVAVPASDVVASIFEDGEWFVGLDATLVAVEGNVAVVLSGHETELRLLLSPPPPSQPFPPTRNFVPDAGTILSFPLDPALAATASDIQLRMTFVDGSTRLPVAVSLTRTPIAFSPRHVAFSATEAGLTLSLNVLSAKSPVTPASAQNTIAQRISYVATEQDEPDGVWIPDPPAVRGQEVAEVLPMPALSGDRPGYDFATKLPYAPGDPVKVFGDSTLEHMRPFIRAKDEEISRSTSSPESKIIARAQMRWCLLNPHPPSVFKRELACWRYYAPLVHHFQLRFDLSLFLASYLLRHHLITESQLREILYAYDAEVTRIERGKRIEYQEWKRRIAWLKESGGGR</sequence>
<gene>
    <name evidence="2" type="ORF">AAT19DRAFT_13547</name>
</gene>
<feature type="compositionally biased region" description="Basic residues" evidence="1">
    <location>
        <begin position="381"/>
        <end position="390"/>
    </location>
</feature>